<keyword evidence="2 5" id="KW-0378">Hydrolase</keyword>
<feature type="binding site" evidence="5">
    <location>
        <position position="24"/>
    </location>
    <ligand>
        <name>Fe cation</name>
        <dbReference type="ChEBI" id="CHEBI:24875"/>
        <label>1</label>
    </ligand>
</feature>
<gene>
    <name evidence="5" type="primary">cpdA</name>
    <name evidence="7" type="ordered locus">Fbal_3284</name>
</gene>
<feature type="binding site" evidence="5">
    <location>
        <position position="65"/>
    </location>
    <ligand>
        <name>AMP</name>
        <dbReference type="ChEBI" id="CHEBI:456215"/>
    </ligand>
</feature>
<keyword evidence="3 5" id="KW-0408">Iron</keyword>
<feature type="binding site" evidence="5">
    <location>
        <position position="205"/>
    </location>
    <ligand>
        <name>AMP</name>
        <dbReference type="ChEBI" id="CHEBI:456215"/>
    </ligand>
</feature>
<dbReference type="EMBL" id="CP002209">
    <property type="protein sequence ID" value="ADN77483.1"/>
    <property type="molecule type" value="Genomic_DNA"/>
</dbReference>
<feature type="binding site" evidence="5">
    <location>
        <position position="95"/>
    </location>
    <ligand>
        <name>Fe cation</name>
        <dbReference type="ChEBI" id="CHEBI:24875"/>
        <label>2</label>
    </ligand>
</feature>
<comment type="catalytic activity">
    <reaction evidence="5">
        <text>3',5'-cyclic AMP + H2O = AMP + H(+)</text>
        <dbReference type="Rhea" id="RHEA:25277"/>
        <dbReference type="ChEBI" id="CHEBI:15377"/>
        <dbReference type="ChEBI" id="CHEBI:15378"/>
        <dbReference type="ChEBI" id="CHEBI:58165"/>
        <dbReference type="ChEBI" id="CHEBI:456215"/>
        <dbReference type="EC" id="3.1.4.53"/>
    </reaction>
</comment>
<dbReference type="Proteomes" id="UP000006683">
    <property type="component" value="Chromosome"/>
</dbReference>
<keyword evidence="5" id="KW-0114">cAMP</keyword>
<dbReference type="Gene3D" id="3.60.21.10">
    <property type="match status" value="1"/>
</dbReference>
<dbReference type="GO" id="GO:0000166">
    <property type="term" value="F:nucleotide binding"/>
    <property type="evidence" value="ECO:0007669"/>
    <property type="project" value="UniProtKB-UniRule"/>
</dbReference>
<evidence type="ECO:0000313" key="7">
    <source>
        <dbReference type="EMBL" id="ADN77483.1"/>
    </source>
</evidence>
<dbReference type="InterPro" id="IPR029052">
    <property type="entry name" value="Metallo-depent_PP-like"/>
</dbReference>
<organism evidence="7 8">
    <name type="scientific">Ferrimonas balearica (strain DSM 9799 / CCM 4581 / KCTC 23876 / PAT)</name>
    <dbReference type="NCBI Taxonomy" id="550540"/>
    <lineage>
        <taxon>Bacteria</taxon>
        <taxon>Pseudomonadati</taxon>
        <taxon>Pseudomonadota</taxon>
        <taxon>Gammaproteobacteria</taxon>
        <taxon>Alteromonadales</taxon>
        <taxon>Ferrimonadaceae</taxon>
        <taxon>Ferrimonas</taxon>
    </lineage>
</organism>
<dbReference type="PANTHER" id="PTHR42988">
    <property type="entry name" value="PHOSPHOHYDROLASE"/>
    <property type="match status" value="1"/>
</dbReference>
<dbReference type="InterPro" id="IPR026575">
    <property type="entry name" value="GpdQ/CpdA-like"/>
</dbReference>
<comment type="similarity">
    <text evidence="4 5">Belongs to the cyclic nucleotide phosphodiesterase class-III family.</text>
</comment>
<dbReference type="InterPro" id="IPR004843">
    <property type="entry name" value="Calcineurin-like_PHP"/>
</dbReference>
<evidence type="ECO:0000313" key="8">
    <source>
        <dbReference type="Proteomes" id="UP000006683"/>
    </source>
</evidence>
<feature type="binding site" evidence="5">
    <location>
        <position position="26"/>
    </location>
    <ligand>
        <name>Fe cation</name>
        <dbReference type="ChEBI" id="CHEBI:24875"/>
        <label>1</label>
    </ligand>
</feature>
<protein>
    <recommendedName>
        <fullName evidence="5">3',5'-cyclic adenosine monophosphate phosphodiesterase CpdA</fullName>
        <shortName evidence="5">3',5'-cyclic AMP phosphodiesterase</shortName>
        <shortName evidence="5">cAMP phosphodiesterase</shortName>
        <ecNumber evidence="5">3.1.4.53</ecNumber>
    </recommendedName>
</protein>
<dbReference type="NCBIfam" id="NF008359">
    <property type="entry name" value="PRK11148.1"/>
    <property type="match status" value="1"/>
</dbReference>
<keyword evidence="1 5" id="KW-0479">Metal-binding</keyword>
<dbReference type="GO" id="GO:0046872">
    <property type="term" value="F:metal ion binding"/>
    <property type="evidence" value="ECO:0007669"/>
    <property type="project" value="UniProtKB-UniRule"/>
</dbReference>
<dbReference type="EC" id="3.1.4.53" evidence="5"/>
<dbReference type="HAMAP" id="MF_00905">
    <property type="entry name" value="cAMP_phosphodiest_CpdA"/>
    <property type="match status" value="1"/>
</dbReference>
<dbReference type="AlphaFoldDB" id="E1SWM1"/>
<evidence type="ECO:0000256" key="1">
    <source>
        <dbReference type="ARBA" id="ARBA00022723"/>
    </source>
</evidence>
<dbReference type="PANTHER" id="PTHR42988:SF2">
    <property type="entry name" value="CYCLIC NUCLEOTIDE PHOSPHODIESTERASE CBUA0032-RELATED"/>
    <property type="match status" value="1"/>
</dbReference>
<comment type="function">
    <text evidence="5">Hydrolyzes cAMP to 5'-AMP. Plays an important regulatory role in modulating the intracellular concentration of cAMP, thereby influencing cAMP-dependent processes.</text>
</comment>
<feature type="binding site" evidence="5">
    <location>
        <position position="65"/>
    </location>
    <ligand>
        <name>Fe cation</name>
        <dbReference type="ChEBI" id="CHEBI:24875"/>
        <label>1</label>
    </ligand>
</feature>
<dbReference type="CDD" id="cd07402">
    <property type="entry name" value="MPP_GpdQ"/>
    <property type="match status" value="1"/>
</dbReference>
<feature type="binding site" evidence="5">
    <location>
        <position position="164"/>
    </location>
    <ligand>
        <name>Fe cation</name>
        <dbReference type="ChEBI" id="CHEBI:24875"/>
        <label>2</label>
    </ligand>
</feature>
<accession>E1SWM1</accession>
<dbReference type="InterPro" id="IPR046379">
    <property type="entry name" value="cAMP_phosphodiest_CpdA"/>
</dbReference>
<name>E1SWM1_FERBD</name>
<reference evidence="7 8" key="1">
    <citation type="journal article" date="2010" name="Stand. Genomic Sci.">
        <title>Complete genome sequence of Ferrimonas balearica type strain (PAT).</title>
        <authorList>
            <person name="Nolan M."/>
            <person name="Sikorski J."/>
            <person name="Davenport K."/>
            <person name="Lucas S."/>
            <person name="Glavina Del Rio T."/>
            <person name="Tice H."/>
            <person name="Cheng J."/>
            <person name="Goodwin L."/>
            <person name="Pitluck S."/>
            <person name="Liolios K."/>
            <person name="Ivanova N."/>
            <person name="Mavromatis K."/>
            <person name="Ovchinnikova G."/>
            <person name="Pati A."/>
            <person name="Chen A."/>
            <person name="Palaniappan K."/>
            <person name="Land M."/>
            <person name="Hauser L."/>
            <person name="Chang Y."/>
            <person name="Jeffries C."/>
            <person name="Tapia R."/>
            <person name="Brettin T."/>
            <person name="Detter J."/>
            <person name="Han C."/>
            <person name="Yasawong M."/>
            <person name="Rohde M."/>
            <person name="Tindall B."/>
            <person name="Goker M."/>
            <person name="Woyke T."/>
            <person name="Bristow J."/>
            <person name="Eisen J."/>
            <person name="Markowitz V."/>
            <person name="Hugenholtz P."/>
            <person name="Kyrpides N."/>
            <person name="Klenk H."/>
            <person name="Lapidus A."/>
        </authorList>
    </citation>
    <scope>NUCLEOTIDE SEQUENCE [LARGE SCALE GENOMIC DNA]</scope>
    <source>
        <strain evidence="8">DSM 9799 / CCM 4581 / KCTC 23876 / PAT</strain>
    </source>
</reference>
<feature type="binding site" evidence="5">
    <location>
        <position position="65"/>
    </location>
    <ligand>
        <name>Fe cation</name>
        <dbReference type="ChEBI" id="CHEBI:24875"/>
        <label>2</label>
    </ligand>
</feature>
<dbReference type="Pfam" id="PF00149">
    <property type="entry name" value="Metallophos"/>
    <property type="match status" value="1"/>
</dbReference>
<dbReference type="GO" id="GO:0004115">
    <property type="term" value="F:3',5'-cyclic-AMP phosphodiesterase activity"/>
    <property type="evidence" value="ECO:0007669"/>
    <property type="project" value="UniProtKB-UniRule"/>
</dbReference>
<feature type="binding site" evidence="5">
    <location>
        <position position="26"/>
    </location>
    <ligand>
        <name>AMP</name>
        <dbReference type="ChEBI" id="CHEBI:456215"/>
    </ligand>
</feature>
<feature type="binding site" evidence="5">
    <location>
        <begin position="95"/>
        <end position="96"/>
    </location>
    <ligand>
        <name>AMP</name>
        <dbReference type="ChEBI" id="CHEBI:456215"/>
    </ligand>
</feature>
<comment type="cofactor">
    <cofactor evidence="5">
        <name>Fe(2+)</name>
        <dbReference type="ChEBI" id="CHEBI:29033"/>
    </cofactor>
    <text evidence="5">Binds 2 Fe(2+) ions per subunit.</text>
</comment>
<feature type="binding site" evidence="5">
    <location>
        <position position="205"/>
    </location>
    <ligand>
        <name>Fe cation</name>
        <dbReference type="ChEBI" id="CHEBI:24875"/>
        <label>1</label>
    </ligand>
</feature>
<evidence type="ECO:0000256" key="5">
    <source>
        <dbReference type="HAMAP-Rule" id="MF_00905"/>
    </source>
</evidence>
<dbReference type="HOGENOM" id="CLU_070320_0_0_6"/>
<evidence type="ECO:0000256" key="4">
    <source>
        <dbReference type="ARBA" id="ARBA00025742"/>
    </source>
</evidence>
<feature type="domain" description="Calcineurin-like phosphoesterase" evidence="6">
    <location>
        <begin position="17"/>
        <end position="206"/>
    </location>
</feature>
<evidence type="ECO:0000259" key="6">
    <source>
        <dbReference type="Pfam" id="PF00149"/>
    </source>
</evidence>
<dbReference type="SUPFAM" id="SSF56300">
    <property type="entry name" value="Metallo-dependent phosphatases"/>
    <property type="match status" value="1"/>
</dbReference>
<keyword evidence="8" id="KW-1185">Reference proteome</keyword>
<keyword evidence="5" id="KW-0547">Nucleotide-binding</keyword>
<dbReference type="eggNOG" id="COG1409">
    <property type="taxonomic scope" value="Bacteria"/>
</dbReference>
<dbReference type="KEGG" id="fbl:Fbal_3284"/>
<evidence type="ECO:0000256" key="3">
    <source>
        <dbReference type="ARBA" id="ARBA00023004"/>
    </source>
</evidence>
<dbReference type="STRING" id="550540.Fbal_3284"/>
<sequence length="275" mass="29990">MTICVDTLTPKDENGVIRLAQISDPHLFANKAAGFLGINPWQSLSAVVEQLAEEAPLDLLLVTGDISQDHSATAYLHFADAVAPLALPTYALPGNHDAPKLMSETLRDTSVQYGRRILAGGWQILLLDSTVLGLPAGHLALDELRWLHGVLNSTESCPTLVALHHHPKPTGCAWLDQHGLDNGVEFLSLLSRFPQVKAVLWGHVHQEMDLWHEHIRLLAVPSTSIQFLPKNDGFALDLAQPGYRMLNLHPDGTLTTEVKRVAGSAFLPDHSATGY</sequence>
<feature type="binding site" evidence="5">
    <location>
        <position position="203"/>
    </location>
    <ligand>
        <name>Fe cation</name>
        <dbReference type="ChEBI" id="CHEBI:24875"/>
        <label>2</label>
    </ligand>
</feature>
<evidence type="ECO:0000256" key="2">
    <source>
        <dbReference type="ARBA" id="ARBA00022801"/>
    </source>
</evidence>
<proteinExistence type="inferred from homology"/>
<dbReference type="InterPro" id="IPR050884">
    <property type="entry name" value="CNP_phosphodiesterase-III"/>
</dbReference>